<protein>
    <submittedName>
        <fullName evidence="1">Thioredoxin-like protein</fullName>
    </submittedName>
</protein>
<dbReference type="Proteomes" id="UP000256919">
    <property type="component" value="Unassembled WGS sequence"/>
</dbReference>
<evidence type="ECO:0000313" key="1">
    <source>
        <dbReference type="EMBL" id="REE27770.1"/>
    </source>
</evidence>
<gene>
    <name evidence="1" type="ORF">DFQ09_101609</name>
</gene>
<dbReference type="RefSeq" id="WP_245940296.1">
    <property type="nucleotide sequence ID" value="NZ_QREI01000001.1"/>
</dbReference>
<proteinExistence type="predicted"/>
<evidence type="ECO:0000313" key="2">
    <source>
        <dbReference type="Proteomes" id="UP000256919"/>
    </source>
</evidence>
<keyword evidence="2" id="KW-1185">Reference proteome</keyword>
<reference evidence="1 2" key="1">
    <citation type="submission" date="2018-07" db="EMBL/GenBank/DDBJ databases">
        <title>Genomic Encyclopedia of Type Strains, Phase III (KMG-III): the genomes of soil and plant-associated and newly described type strains.</title>
        <authorList>
            <person name="Whitman W."/>
        </authorList>
    </citation>
    <scope>NUCLEOTIDE SEQUENCE [LARGE SCALE GENOMIC DNA]</scope>
    <source>
        <strain evidence="1 2">CECT 7948</strain>
    </source>
</reference>
<name>A0A3D9N909_9FLAO</name>
<accession>A0A3D9N909</accession>
<dbReference type="Gene3D" id="3.40.30.10">
    <property type="entry name" value="Glutaredoxin"/>
    <property type="match status" value="1"/>
</dbReference>
<sequence length="213" mass="24238">MAIDSYFYPMETDTLTLKDIISESLNKSMTYAEYRNLVGTLVEEKSTTGTDQSDALVEYTYLNDRRMKRWDKTAKVSDAANIKIANFDRKITWLVISESWCGDAAHIMPIINKVAELNGNIDYKVVLRDENEALMDQFLTNGGKSIPKLIMLDTETNTVIDSFGPRPTVATNMVQAYKAEHGMLTPEFKEDLQRWYNKDKGQSTIEDLVGLLK</sequence>
<dbReference type="Pfam" id="PF14595">
    <property type="entry name" value="Thioredoxin_9"/>
    <property type="match status" value="1"/>
</dbReference>
<dbReference type="InterPro" id="IPR036249">
    <property type="entry name" value="Thioredoxin-like_sf"/>
</dbReference>
<dbReference type="EMBL" id="QREI01000001">
    <property type="protein sequence ID" value="REE27770.1"/>
    <property type="molecule type" value="Genomic_DNA"/>
</dbReference>
<dbReference type="SUPFAM" id="SSF52833">
    <property type="entry name" value="Thioredoxin-like"/>
    <property type="match status" value="1"/>
</dbReference>
<comment type="caution">
    <text evidence="1">The sequence shown here is derived from an EMBL/GenBank/DDBJ whole genome shotgun (WGS) entry which is preliminary data.</text>
</comment>
<organism evidence="1 2">
    <name type="scientific">Winogradskyella pacifica</name>
    <dbReference type="NCBI Taxonomy" id="664642"/>
    <lineage>
        <taxon>Bacteria</taxon>
        <taxon>Pseudomonadati</taxon>
        <taxon>Bacteroidota</taxon>
        <taxon>Flavobacteriia</taxon>
        <taxon>Flavobacteriales</taxon>
        <taxon>Flavobacteriaceae</taxon>
        <taxon>Winogradskyella</taxon>
    </lineage>
</organism>
<dbReference type="AlphaFoldDB" id="A0A3D9N909"/>